<comment type="caution">
    <text evidence="1">The sequence shown here is derived from an EMBL/GenBank/DDBJ whole genome shotgun (WGS) entry which is preliminary data.</text>
</comment>
<gene>
    <name evidence="1" type="ORF">ACKI18_05805</name>
</gene>
<accession>A0ABW9HLW9</accession>
<dbReference type="Pfam" id="PF20062">
    <property type="entry name" value="DUF6461"/>
    <property type="match status" value="1"/>
</dbReference>
<protein>
    <submittedName>
        <fullName evidence="1">DUF6461 domain-containing protein</fullName>
    </submittedName>
</protein>
<evidence type="ECO:0000313" key="2">
    <source>
        <dbReference type="Proteomes" id="UP001631957"/>
    </source>
</evidence>
<sequence length="209" mass="22489">MDMNAIGSLRWAAGWMCVTFTRGLSPDEVFARYGADPGRARLLDWDTALDLLTGEDGVSLLRAGTLGGWTFCVEEDGVTGSLTEPLTELSRGTETYSILTTDGIDVFQHWRDGICVENFEPGVEHTRPEGPAPWWNRIEETLAAHEGEETGAAPIVALVLDTLGIPLNDDTLAAPWPSLPLTEDDVPAVQRGDTYAGEGPVPPGTVVIL</sequence>
<keyword evidence="2" id="KW-1185">Reference proteome</keyword>
<organism evidence="1 2">
    <name type="scientific">Streptomyces niveiscabiei</name>
    <dbReference type="NCBI Taxonomy" id="164115"/>
    <lineage>
        <taxon>Bacteria</taxon>
        <taxon>Bacillati</taxon>
        <taxon>Actinomycetota</taxon>
        <taxon>Actinomycetes</taxon>
        <taxon>Kitasatosporales</taxon>
        <taxon>Streptomycetaceae</taxon>
        <taxon>Streptomyces</taxon>
    </lineage>
</organism>
<reference evidence="1 2" key="1">
    <citation type="submission" date="2024-12" db="EMBL/GenBank/DDBJ databases">
        <title>Forecasting of Potato common scab and diversities of Pathogenic streptomyces spp. in china.</title>
        <authorList>
            <person name="Handique U."/>
            <person name="Wu J."/>
        </authorList>
    </citation>
    <scope>NUCLEOTIDE SEQUENCE [LARGE SCALE GENOMIC DNA]</scope>
    <source>
        <strain evidence="1 2">ZRIMU1530</strain>
    </source>
</reference>
<dbReference type="RefSeq" id="WP_409120616.1">
    <property type="nucleotide sequence ID" value="NZ_JBJVNI010000003.1"/>
</dbReference>
<name>A0ABW9HLW9_9ACTN</name>
<dbReference type="EMBL" id="JBJVNI010000003">
    <property type="protein sequence ID" value="MFM9608224.1"/>
    <property type="molecule type" value="Genomic_DNA"/>
</dbReference>
<evidence type="ECO:0000313" key="1">
    <source>
        <dbReference type="EMBL" id="MFM9608224.1"/>
    </source>
</evidence>
<proteinExistence type="predicted"/>
<dbReference type="InterPro" id="IPR045592">
    <property type="entry name" value="DUF6461"/>
</dbReference>
<dbReference type="Proteomes" id="UP001631957">
    <property type="component" value="Unassembled WGS sequence"/>
</dbReference>